<protein>
    <submittedName>
        <fullName evidence="2">Tyrosine-protein phosphatase</fullName>
    </submittedName>
</protein>
<evidence type="ECO:0000313" key="3">
    <source>
        <dbReference type="Proteomes" id="UP001500190"/>
    </source>
</evidence>
<organism evidence="2 3">
    <name type="scientific">Kribbella karoonensis</name>
    <dbReference type="NCBI Taxonomy" id="324851"/>
    <lineage>
        <taxon>Bacteria</taxon>
        <taxon>Bacillati</taxon>
        <taxon>Actinomycetota</taxon>
        <taxon>Actinomycetes</taxon>
        <taxon>Propionibacteriales</taxon>
        <taxon>Kribbellaceae</taxon>
        <taxon>Kribbella</taxon>
    </lineage>
</organism>
<dbReference type="RefSeq" id="WP_344188722.1">
    <property type="nucleotide sequence ID" value="NZ_BAAAND010000003.1"/>
</dbReference>
<evidence type="ECO:0000259" key="1">
    <source>
        <dbReference type="PROSITE" id="PS50056"/>
    </source>
</evidence>
<dbReference type="PROSITE" id="PS50056">
    <property type="entry name" value="TYR_PHOSPHATASE_2"/>
    <property type="match status" value="1"/>
</dbReference>
<comment type="caution">
    <text evidence="2">The sequence shown here is derived from an EMBL/GenBank/DDBJ whole genome shotgun (WGS) entry which is preliminary data.</text>
</comment>
<dbReference type="InterPro" id="IPR029021">
    <property type="entry name" value="Prot-tyrosine_phosphatase-like"/>
</dbReference>
<dbReference type="Pfam" id="PF13350">
    <property type="entry name" value="Y_phosphatase3"/>
    <property type="match status" value="1"/>
</dbReference>
<evidence type="ECO:0000313" key="2">
    <source>
        <dbReference type="EMBL" id="GAA1573440.1"/>
    </source>
</evidence>
<dbReference type="EMBL" id="BAAAND010000003">
    <property type="protein sequence ID" value="GAA1573440.1"/>
    <property type="molecule type" value="Genomic_DNA"/>
</dbReference>
<dbReference type="InterPro" id="IPR026893">
    <property type="entry name" value="Tyr/Ser_Pase_IphP-type"/>
</dbReference>
<gene>
    <name evidence="2" type="ORF">GCM10009742_15370</name>
</gene>
<proteinExistence type="predicted"/>
<sequence length="240" mass="26087">MAELMRLTWPNCLNVRDLGGLPTSDGREIGAGVLIRSDNLSRLTEAGVEAVREASVSRIIDVRTAPECEGDPSPFASDPVYRNMPLYNDDDPYDPTQTIDQQYVAMLDLHPELFAAAVGAIADAPTGGVVVHCHAGKDRSGTVVALALSLAGVPAESVAADYAVLDDRMREHLDEQLLLIDDPTERSQLAESFTARPETMLAALRHLEDRYGGVEPYLRHGGLTDNQVTALRTRLIDPRT</sequence>
<feature type="domain" description="Tyrosine specific protein phosphatases" evidence="1">
    <location>
        <begin position="112"/>
        <end position="148"/>
    </location>
</feature>
<dbReference type="Gene3D" id="3.90.190.10">
    <property type="entry name" value="Protein tyrosine phosphatase superfamily"/>
    <property type="match status" value="1"/>
</dbReference>
<dbReference type="InterPro" id="IPR016130">
    <property type="entry name" value="Tyr_Pase_AS"/>
</dbReference>
<dbReference type="Proteomes" id="UP001500190">
    <property type="component" value="Unassembled WGS sequence"/>
</dbReference>
<dbReference type="SUPFAM" id="SSF52799">
    <property type="entry name" value="(Phosphotyrosine protein) phosphatases II"/>
    <property type="match status" value="1"/>
</dbReference>
<name>A0ABP4P702_9ACTN</name>
<accession>A0ABP4P702</accession>
<reference evidence="3" key="1">
    <citation type="journal article" date="2019" name="Int. J. Syst. Evol. Microbiol.">
        <title>The Global Catalogue of Microorganisms (GCM) 10K type strain sequencing project: providing services to taxonomists for standard genome sequencing and annotation.</title>
        <authorList>
            <consortium name="The Broad Institute Genomics Platform"/>
            <consortium name="The Broad Institute Genome Sequencing Center for Infectious Disease"/>
            <person name="Wu L."/>
            <person name="Ma J."/>
        </authorList>
    </citation>
    <scope>NUCLEOTIDE SEQUENCE [LARGE SCALE GENOMIC DNA]</scope>
    <source>
        <strain evidence="3">JCM 14304</strain>
    </source>
</reference>
<dbReference type="PROSITE" id="PS00383">
    <property type="entry name" value="TYR_PHOSPHATASE_1"/>
    <property type="match status" value="1"/>
</dbReference>
<keyword evidence="3" id="KW-1185">Reference proteome</keyword>
<dbReference type="InterPro" id="IPR000387">
    <property type="entry name" value="Tyr_Pase_dom"/>
</dbReference>